<name>A0A812EUL0_9ARCH</name>
<dbReference type="RefSeq" id="WP_239654876.1">
    <property type="nucleotide sequence ID" value="NZ_CAJNAQ010000002.1"/>
</dbReference>
<keyword evidence="5" id="KW-0479">Metal-binding</keyword>
<evidence type="ECO:0000259" key="7">
    <source>
        <dbReference type="PROSITE" id="PS50994"/>
    </source>
</evidence>
<evidence type="ECO:0000256" key="4">
    <source>
        <dbReference type="ARBA" id="ARBA00023172"/>
    </source>
</evidence>
<dbReference type="EMBL" id="CAJNAQ010000002">
    <property type="protein sequence ID" value="CAE6488977.1"/>
    <property type="molecule type" value="Genomic_DNA"/>
</dbReference>
<evidence type="ECO:0000313" key="9">
    <source>
        <dbReference type="Proteomes" id="UP000655759"/>
    </source>
</evidence>
<dbReference type="NCBIfam" id="NF033587">
    <property type="entry name" value="transpos_IS6"/>
    <property type="match status" value="1"/>
</dbReference>
<comment type="function">
    <text evidence="1">Involved in the transposition of the insertion sequence.</text>
</comment>
<dbReference type="InterPro" id="IPR007527">
    <property type="entry name" value="Znf_SWIM"/>
</dbReference>
<dbReference type="PROSITE" id="PS50966">
    <property type="entry name" value="ZF_SWIM"/>
    <property type="match status" value="1"/>
</dbReference>
<dbReference type="InterPro" id="IPR001584">
    <property type="entry name" value="Integrase_cat-core"/>
</dbReference>
<dbReference type="InterPro" id="IPR052183">
    <property type="entry name" value="IS_Transposase"/>
</dbReference>
<dbReference type="PANTHER" id="PTHR35528">
    <property type="entry name" value="BLL1675 PROTEIN"/>
    <property type="match status" value="1"/>
</dbReference>
<dbReference type="SUPFAM" id="SSF53098">
    <property type="entry name" value="Ribonuclease H-like"/>
    <property type="match status" value="1"/>
</dbReference>
<protein>
    <submittedName>
        <fullName evidence="8">Putative integrase family protein</fullName>
    </submittedName>
</protein>
<dbReference type="Pfam" id="PF04434">
    <property type="entry name" value="SWIM"/>
    <property type="match status" value="1"/>
</dbReference>
<organism evidence="8 9">
    <name type="scientific">Candidatus Nitrosotenuis uzonensis</name>
    <dbReference type="NCBI Taxonomy" id="1407055"/>
    <lineage>
        <taxon>Archaea</taxon>
        <taxon>Nitrososphaerota</taxon>
        <taxon>Candidatus Nitrosotenuis</taxon>
    </lineage>
</organism>
<accession>A0A812EUL0</accession>
<comment type="caution">
    <text evidence="8">The sequence shown here is derived from an EMBL/GenBank/DDBJ whole genome shotgun (WGS) entry which is preliminary data.</text>
</comment>
<keyword evidence="3" id="KW-0238">DNA-binding</keyword>
<dbReference type="GO" id="GO:0008270">
    <property type="term" value="F:zinc ion binding"/>
    <property type="evidence" value="ECO:0007669"/>
    <property type="project" value="UniProtKB-KW"/>
</dbReference>
<evidence type="ECO:0000256" key="2">
    <source>
        <dbReference type="ARBA" id="ARBA00022578"/>
    </source>
</evidence>
<evidence type="ECO:0000256" key="3">
    <source>
        <dbReference type="ARBA" id="ARBA00023125"/>
    </source>
</evidence>
<dbReference type="GO" id="GO:0006310">
    <property type="term" value="P:DNA recombination"/>
    <property type="evidence" value="ECO:0007669"/>
    <property type="project" value="UniProtKB-KW"/>
</dbReference>
<dbReference type="Proteomes" id="UP000655759">
    <property type="component" value="Unassembled WGS sequence"/>
</dbReference>
<sequence length="377" mass="44144">MENARQIKGQEIANKQDAITRIDENHYTVKSQTVNLDYDVVATESGWKCTCPDHTYRKVCCKHIHAVEVSIELRKEIEKTIIIEPVKVDSCPKCKSNNVVKHGIRHNRNYDIQRLSCKDCSFRFSINLGFERMKASPQIITSAMQLYFSGESFRNVQKFLRLQGIEVNHKTIYNWVKRYVSLMEKYLEDIVPKVGDVWRADELYVRIKGKPNYIYALMDDDTRFWLAKQVSEKKYTEDVKPMFKDAMGAAQKRPRVMITDGAKNFMEASKVFYTNEKPRTVHIRHIHIRGDMNNNKMERLNGEIRDREKVMRGIKRDDSPVISGYQIYHNYIRPHMALEGQTPADKAGIDIKGENRWITLIQNASIKKQTFVRSERE</sequence>
<dbReference type="Gene3D" id="3.30.420.10">
    <property type="entry name" value="Ribonuclease H-like superfamily/Ribonuclease H"/>
    <property type="match status" value="1"/>
</dbReference>
<dbReference type="InterPro" id="IPR012337">
    <property type="entry name" value="RNaseH-like_sf"/>
</dbReference>
<feature type="domain" description="Integrase catalytic" evidence="7">
    <location>
        <begin position="188"/>
        <end position="351"/>
    </location>
</feature>
<dbReference type="Pfam" id="PF13610">
    <property type="entry name" value="DDE_Tnp_IS240"/>
    <property type="match status" value="1"/>
</dbReference>
<dbReference type="GO" id="GO:0015074">
    <property type="term" value="P:DNA integration"/>
    <property type="evidence" value="ECO:0007669"/>
    <property type="project" value="InterPro"/>
</dbReference>
<keyword evidence="5" id="KW-0862">Zinc</keyword>
<feature type="domain" description="SWIM-type" evidence="6">
    <location>
        <begin position="38"/>
        <end position="72"/>
    </location>
</feature>
<evidence type="ECO:0000256" key="5">
    <source>
        <dbReference type="PROSITE-ProRule" id="PRU00325"/>
    </source>
</evidence>
<dbReference type="AlphaFoldDB" id="A0A812EUL0"/>
<gene>
    <name evidence="8" type="ORF">NUZ5A_20542</name>
</gene>
<dbReference type="InterPro" id="IPR032874">
    <property type="entry name" value="DDE_dom"/>
</dbReference>
<dbReference type="InterPro" id="IPR047930">
    <property type="entry name" value="Transpos_IS6"/>
</dbReference>
<proteinExistence type="predicted"/>
<keyword evidence="4" id="KW-0233">DNA recombination</keyword>
<dbReference type="GO" id="GO:0003677">
    <property type="term" value="F:DNA binding"/>
    <property type="evidence" value="ECO:0007669"/>
    <property type="project" value="UniProtKB-KW"/>
</dbReference>
<dbReference type="PROSITE" id="PS50994">
    <property type="entry name" value="INTEGRASE"/>
    <property type="match status" value="1"/>
</dbReference>
<evidence type="ECO:0000256" key="1">
    <source>
        <dbReference type="ARBA" id="ARBA00002286"/>
    </source>
</evidence>
<dbReference type="PANTHER" id="PTHR35528:SF3">
    <property type="entry name" value="BLL1675 PROTEIN"/>
    <property type="match status" value="1"/>
</dbReference>
<reference evidence="8" key="1">
    <citation type="submission" date="2021-02" db="EMBL/GenBank/DDBJ databases">
        <authorList>
            <person name="Han P."/>
        </authorList>
    </citation>
    <scope>NUCLEOTIDE SEQUENCE</scope>
    <source>
        <strain evidence="8">Candidatus Nitrosotenuis uzonensis 5A</strain>
    </source>
</reference>
<dbReference type="InterPro" id="IPR036397">
    <property type="entry name" value="RNaseH_sf"/>
</dbReference>
<evidence type="ECO:0000259" key="6">
    <source>
        <dbReference type="PROSITE" id="PS50966"/>
    </source>
</evidence>
<keyword evidence="2" id="KW-0815">Transposition</keyword>
<evidence type="ECO:0000313" key="8">
    <source>
        <dbReference type="EMBL" id="CAE6488977.1"/>
    </source>
</evidence>
<dbReference type="GO" id="GO:0032196">
    <property type="term" value="P:transposition"/>
    <property type="evidence" value="ECO:0007669"/>
    <property type="project" value="UniProtKB-KW"/>
</dbReference>
<keyword evidence="5" id="KW-0863">Zinc-finger</keyword>